<feature type="non-terminal residue" evidence="1">
    <location>
        <position position="49"/>
    </location>
</feature>
<gene>
    <name evidence="1" type="ORF">G9C05_004617</name>
</gene>
<proteinExistence type="predicted"/>
<organism evidence="1">
    <name type="scientific">Salmonella enterica subsp. enterica serovar Java</name>
    <dbReference type="NCBI Taxonomy" id="224729"/>
    <lineage>
        <taxon>Bacteria</taxon>
        <taxon>Pseudomonadati</taxon>
        <taxon>Pseudomonadota</taxon>
        <taxon>Gammaproteobacteria</taxon>
        <taxon>Enterobacterales</taxon>
        <taxon>Enterobacteriaceae</taxon>
        <taxon>Salmonella</taxon>
    </lineage>
</organism>
<protein>
    <submittedName>
        <fullName evidence="1">Uncharacterized protein</fullName>
    </submittedName>
</protein>
<accession>A0A742HFR6</accession>
<dbReference type="EMBL" id="DAAUEM010000159">
    <property type="protein sequence ID" value="HAF1360474.1"/>
    <property type="molecule type" value="Genomic_DNA"/>
</dbReference>
<dbReference type="AlphaFoldDB" id="A0A742HFR6"/>
<comment type="caution">
    <text evidence="1">The sequence shown here is derived from an EMBL/GenBank/DDBJ whole genome shotgun (WGS) entry which is preliminary data.</text>
</comment>
<reference evidence="1" key="1">
    <citation type="journal article" date="2018" name="Genome Biol.">
        <title>SKESA: strategic k-mer extension for scrupulous assemblies.</title>
        <authorList>
            <person name="Souvorov A."/>
            <person name="Agarwala R."/>
            <person name="Lipman D.J."/>
        </authorList>
    </citation>
    <scope>NUCLEOTIDE SEQUENCE</scope>
    <source>
        <strain evidence="1">Salmonella enterica</strain>
    </source>
</reference>
<sequence>MNGKIYKHVSERLYADIDNERVADIDIVGLTQSDEVKDFFGNSVIIHEG</sequence>
<name>A0A742HFR6_SALEB</name>
<reference evidence="1" key="2">
    <citation type="submission" date="2018-07" db="EMBL/GenBank/DDBJ databases">
        <authorList>
            <consortium name="NCBI Pathogen Detection Project"/>
        </authorList>
    </citation>
    <scope>NUCLEOTIDE SEQUENCE</scope>
    <source>
        <strain evidence="1">Salmonella enterica</strain>
    </source>
</reference>
<evidence type="ECO:0000313" key="1">
    <source>
        <dbReference type="EMBL" id="HAF1360474.1"/>
    </source>
</evidence>